<dbReference type="Pfam" id="PF00023">
    <property type="entry name" value="Ank"/>
    <property type="match status" value="1"/>
</dbReference>
<sequence length="722" mass="82100">MNKIQRIISELKDNIINTFSNSEIFDIFKCNKNILLYLIKKSILTIDKAIADQILEKSDTKYPKYHLFFASEIKQFVDFDMWSDIENELLRYNSQIFENFEINRQNGENESFICSLIRDDSVEEFISYVNRTNISFSSQIKTSIFETNSFLLKKKEPTLIEYAAFYGSIQIFQYLRLNNAKLMPSLWLYAIHGRNPELIHLLEESGVEPNDKTYEECLKMAIKCHHNDIANYIKENLLDEKIEISNLEHNYDENIVAYSFRYMNYDFMPIDLNNKFFLHYSCHYNYFKLVEILMKTKKFPLNASIIHIINLFLIQFQIYSLFIELQNHFSFYFTYFYFTPLRLAAINNRNEIVQLLLSNPAIKITSNSLKNCSKLKEIKINETVTSIGNSAFENCSSLTEITIPSSIKSIGNFAFRNCSSLAEIEIPSSVKEIGESAFSECSSLTRITIPSSLNIIRHLTFYGCTSLKQITIPSSVRMIESSSFDNCSNLEKVNILSLLTSIEGYTFNYCSSLKHFKIPPSVISIGYWSFSGCSSLKEITIPSSVTKIDECAFMHCESLTKITIPSSVNQISASCFKNCTSLAQVTILSSVEKIKSSCFEGCSSLTKISIPSTVKKIGSSCFKGCSSLKQISIPSSVDFIGQHAFFECSSLVEIKIPSSLKEIESYTFYGCSSLNQVTIPLSVTKIGFSAFDKCSSLTQMSLSSSINSQFIGIGSNVKIIKI</sequence>
<proteinExistence type="predicted"/>
<comment type="caution">
    <text evidence="1">The sequence shown here is derived from an EMBL/GenBank/DDBJ whole genome shotgun (WGS) entry which is preliminary data.</text>
</comment>
<evidence type="ECO:0000313" key="2">
    <source>
        <dbReference type="Proteomes" id="UP001470230"/>
    </source>
</evidence>
<dbReference type="SUPFAM" id="SSF48403">
    <property type="entry name" value="Ankyrin repeat"/>
    <property type="match status" value="1"/>
</dbReference>
<dbReference type="InterPro" id="IPR036770">
    <property type="entry name" value="Ankyrin_rpt-contain_sf"/>
</dbReference>
<dbReference type="Pfam" id="PF13306">
    <property type="entry name" value="LRR_5"/>
    <property type="match status" value="2"/>
</dbReference>
<dbReference type="PANTHER" id="PTHR45661:SF3">
    <property type="entry name" value="IG-LIKE DOMAIN-CONTAINING PROTEIN"/>
    <property type="match status" value="1"/>
</dbReference>
<evidence type="ECO:0000313" key="1">
    <source>
        <dbReference type="EMBL" id="KAK8899094.1"/>
    </source>
</evidence>
<dbReference type="Gene3D" id="3.80.10.10">
    <property type="entry name" value="Ribonuclease Inhibitor"/>
    <property type="match status" value="2"/>
</dbReference>
<dbReference type="InterPro" id="IPR026906">
    <property type="entry name" value="LRR_5"/>
</dbReference>
<dbReference type="InterPro" id="IPR002110">
    <property type="entry name" value="Ankyrin_rpt"/>
</dbReference>
<dbReference type="Gene3D" id="1.25.40.20">
    <property type="entry name" value="Ankyrin repeat-containing domain"/>
    <property type="match status" value="1"/>
</dbReference>
<dbReference type="Gene3D" id="3.40.50.12480">
    <property type="match status" value="2"/>
</dbReference>
<dbReference type="SUPFAM" id="SSF52058">
    <property type="entry name" value="L domain-like"/>
    <property type="match status" value="2"/>
</dbReference>
<dbReference type="PANTHER" id="PTHR45661">
    <property type="entry name" value="SURFACE ANTIGEN"/>
    <property type="match status" value="1"/>
</dbReference>
<keyword evidence="2" id="KW-1185">Reference proteome</keyword>
<gene>
    <name evidence="1" type="ORF">M9Y10_001395</name>
</gene>
<dbReference type="InterPro" id="IPR032675">
    <property type="entry name" value="LRR_dom_sf"/>
</dbReference>
<dbReference type="InterPro" id="IPR053139">
    <property type="entry name" value="Surface_bspA-like"/>
</dbReference>
<protein>
    <submittedName>
        <fullName evidence="1">Uncharacterized protein</fullName>
    </submittedName>
</protein>
<name>A0ABR2L6V7_9EUKA</name>
<dbReference type="Proteomes" id="UP001470230">
    <property type="component" value="Unassembled WGS sequence"/>
</dbReference>
<accession>A0ABR2L6V7</accession>
<dbReference type="SMART" id="SM00248">
    <property type="entry name" value="ANK"/>
    <property type="match status" value="4"/>
</dbReference>
<organism evidence="1 2">
    <name type="scientific">Tritrichomonas musculus</name>
    <dbReference type="NCBI Taxonomy" id="1915356"/>
    <lineage>
        <taxon>Eukaryota</taxon>
        <taxon>Metamonada</taxon>
        <taxon>Parabasalia</taxon>
        <taxon>Tritrichomonadida</taxon>
        <taxon>Tritrichomonadidae</taxon>
        <taxon>Tritrichomonas</taxon>
    </lineage>
</organism>
<reference evidence="1 2" key="1">
    <citation type="submission" date="2024-04" db="EMBL/GenBank/DDBJ databases">
        <title>Tritrichomonas musculus Genome.</title>
        <authorList>
            <person name="Alves-Ferreira E."/>
            <person name="Grigg M."/>
            <person name="Lorenzi H."/>
            <person name="Galac M."/>
        </authorList>
    </citation>
    <scope>NUCLEOTIDE SEQUENCE [LARGE SCALE GENOMIC DNA]</scope>
    <source>
        <strain evidence="1 2">EAF2021</strain>
    </source>
</reference>
<dbReference type="EMBL" id="JAPFFF010000001">
    <property type="protein sequence ID" value="KAK8899094.1"/>
    <property type="molecule type" value="Genomic_DNA"/>
</dbReference>